<dbReference type="EMBL" id="BAAACG010000019">
    <property type="protein sequence ID" value="GAA0748184.1"/>
    <property type="molecule type" value="Genomic_DNA"/>
</dbReference>
<proteinExistence type="predicted"/>
<feature type="transmembrane region" description="Helical" evidence="1">
    <location>
        <begin position="124"/>
        <end position="140"/>
    </location>
</feature>
<reference evidence="3" key="1">
    <citation type="journal article" date="2019" name="Int. J. Syst. Evol. Microbiol.">
        <title>The Global Catalogue of Microorganisms (GCM) 10K type strain sequencing project: providing services to taxonomists for standard genome sequencing and annotation.</title>
        <authorList>
            <consortium name="The Broad Institute Genomics Platform"/>
            <consortium name="The Broad Institute Genome Sequencing Center for Infectious Disease"/>
            <person name="Wu L."/>
            <person name="Ma J."/>
        </authorList>
    </citation>
    <scope>NUCLEOTIDE SEQUENCE [LARGE SCALE GENOMIC DNA]</scope>
    <source>
        <strain evidence="3">JCM 1407</strain>
    </source>
</reference>
<feature type="transmembrane region" description="Helical" evidence="1">
    <location>
        <begin position="12"/>
        <end position="33"/>
    </location>
</feature>
<organism evidence="2 3">
    <name type="scientific">Clostridium oceanicum</name>
    <dbReference type="NCBI Taxonomy" id="1543"/>
    <lineage>
        <taxon>Bacteria</taxon>
        <taxon>Bacillati</taxon>
        <taxon>Bacillota</taxon>
        <taxon>Clostridia</taxon>
        <taxon>Eubacteriales</taxon>
        <taxon>Clostridiaceae</taxon>
        <taxon>Clostridium</taxon>
    </lineage>
</organism>
<feature type="transmembrane region" description="Helical" evidence="1">
    <location>
        <begin position="89"/>
        <end position="109"/>
    </location>
</feature>
<dbReference type="Pfam" id="PF11188">
    <property type="entry name" value="DUF2975"/>
    <property type="match status" value="1"/>
</dbReference>
<dbReference type="RefSeq" id="WP_343764424.1">
    <property type="nucleotide sequence ID" value="NZ_BAAACG010000019.1"/>
</dbReference>
<keyword evidence="3" id="KW-1185">Reference proteome</keyword>
<evidence type="ECO:0000313" key="2">
    <source>
        <dbReference type="EMBL" id="GAA0748184.1"/>
    </source>
</evidence>
<keyword evidence="1" id="KW-0812">Transmembrane</keyword>
<sequence>MGKGRAKSILLEILYIILIFSFMGIIGSVVFAIYKIISDFQVKSFIYSGFVVVSMYIWFMIIKYLTEIVETTYYSPFVRENVTRLKKMGYYLIANVIFEWITRLIQYIIGPLTDGYTFEGNPTFTYFILALLCFVVAEVFNKAIKIKEENDWTI</sequence>
<accession>A0ABP3V4J1</accession>
<dbReference type="InterPro" id="IPR021354">
    <property type="entry name" value="DUF2975"/>
</dbReference>
<evidence type="ECO:0000256" key="1">
    <source>
        <dbReference type="SAM" id="Phobius"/>
    </source>
</evidence>
<feature type="transmembrane region" description="Helical" evidence="1">
    <location>
        <begin position="45"/>
        <end position="65"/>
    </location>
</feature>
<gene>
    <name evidence="2" type="ORF">GCM10008906_38190</name>
</gene>
<comment type="caution">
    <text evidence="2">The sequence shown here is derived from an EMBL/GenBank/DDBJ whole genome shotgun (WGS) entry which is preliminary data.</text>
</comment>
<protein>
    <submittedName>
        <fullName evidence="2">DUF2975 domain-containing protein</fullName>
    </submittedName>
</protein>
<keyword evidence="1" id="KW-0472">Membrane</keyword>
<evidence type="ECO:0000313" key="3">
    <source>
        <dbReference type="Proteomes" id="UP001501510"/>
    </source>
</evidence>
<keyword evidence="1" id="KW-1133">Transmembrane helix</keyword>
<name>A0ABP3V4J1_9CLOT</name>
<dbReference type="Proteomes" id="UP001501510">
    <property type="component" value="Unassembled WGS sequence"/>
</dbReference>